<sequence length="67" mass="7642">MVESIATKSFGAIMHYFPIATKYVVAISGVMFMFCYAKSFGAINPRFPYFNERLNCVYYISLCIASF</sequence>
<keyword evidence="1" id="KW-0812">Transmembrane</keyword>
<dbReference type="Proteomes" id="UP000076858">
    <property type="component" value="Unassembled WGS sequence"/>
</dbReference>
<keyword evidence="1" id="KW-0472">Membrane</keyword>
<organism evidence="2 3">
    <name type="scientific">Daphnia magna</name>
    <dbReference type="NCBI Taxonomy" id="35525"/>
    <lineage>
        <taxon>Eukaryota</taxon>
        <taxon>Metazoa</taxon>
        <taxon>Ecdysozoa</taxon>
        <taxon>Arthropoda</taxon>
        <taxon>Crustacea</taxon>
        <taxon>Branchiopoda</taxon>
        <taxon>Diplostraca</taxon>
        <taxon>Cladocera</taxon>
        <taxon>Anomopoda</taxon>
        <taxon>Daphniidae</taxon>
        <taxon>Daphnia</taxon>
    </lineage>
</organism>
<gene>
    <name evidence="2" type="ORF">APZ42_017753</name>
</gene>
<accession>A0A162CJE2</accession>
<comment type="caution">
    <text evidence="2">The sequence shown here is derived from an EMBL/GenBank/DDBJ whole genome shotgun (WGS) entry which is preliminary data.</text>
</comment>
<name>A0A162CJE2_9CRUS</name>
<keyword evidence="1" id="KW-1133">Transmembrane helix</keyword>
<evidence type="ECO:0000256" key="1">
    <source>
        <dbReference type="SAM" id="Phobius"/>
    </source>
</evidence>
<evidence type="ECO:0000313" key="2">
    <source>
        <dbReference type="EMBL" id="KZS16512.1"/>
    </source>
</evidence>
<dbReference type="EMBL" id="LRGB01000704">
    <property type="protein sequence ID" value="KZS16512.1"/>
    <property type="molecule type" value="Genomic_DNA"/>
</dbReference>
<reference evidence="2 3" key="1">
    <citation type="submission" date="2016-03" db="EMBL/GenBank/DDBJ databases">
        <title>EvidentialGene: Evidence-directed Construction of Genes on Genomes.</title>
        <authorList>
            <person name="Gilbert D.G."/>
            <person name="Choi J.-H."/>
            <person name="Mockaitis K."/>
            <person name="Colbourne J."/>
            <person name="Pfrender M."/>
        </authorList>
    </citation>
    <scope>NUCLEOTIDE SEQUENCE [LARGE SCALE GENOMIC DNA]</scope>
    <source>
        <strain evidence="2 3">Xinb3</strain>
        <tissue evidence="2">Complete organism</tissue>
    </source>
</reference>
<keyword evidence="3" id="KW-1185">Reference proteome</keyword>
<evidence type="ECO:0000313" key="3">
    <source>
        <dbReference type="Proteomes" id="UP000076858"/>
    </source>
</evidence>
<protein>
    <submittedName>
        <fullName evidence="2">Uncharacterized protein</fullName>
    </submittedName>
</protein>
<proteinExistence type="predicted"/>
<feature type="transmembrane region" description="Helical" evidence="1">
    <location>
        <begin position="20"/>
        <end position="37"/>
    </location>
</feature>
<dbReference type="AlphaFoldDB" id="A0A162CJE2"/>